<accession>A0A8H7VM99</accession>
<evidence type="ECO:0000256" key="6">
    <source>
        <dbReference type="SAM" id="Phobius"/>
    </source>
</evidence>
<dbReference type="Proteomes" id="UP000646827">
    <property type="component" value="Unassembled WGS sequence"/>
</dbReference>
<feature type="transmembrane region" description="Helical" evidence="6">
    <location>
        <begin position="178"/>
        <end position="197"/>
    </location>
</feature>
<gene>
    <name evidence="7" type="ORF">INT45_002139</name>
</gene>
<feature type="transmembrane region" description="Helical" evidence="6">
    <location>
        <begin position="372"/>
        <end position="393"/>
    </location>
</feature>
<dbReference type="InterPro" id="IPR036259">
    <property type="entry name" value="MFS_trans_sf"/>
</dbReference>
<organism evidence="7 8">
    <name type="scientific">Circinella minor</name>
    <dbReference type="NCBI Taxonomy" id="1195481"/>
    <lineage>
        <taxon>Eukaryota</taxon>
        <taxon>Fungi</taxon>
        <taxon>Fungi incertae sedis</taxon>
        <taxon>Mucoromycota</taxon>
        <taxon>Mucoromycotina</taxon>
        <taxon>Mucoromycetes</taxon>
        <taxon>Mucorales</taxon>
        <taxon>Lichtheimiaceae</taxon>
        <taxon>Circinella</taxon>
    </lineage>
</organism>
<feature type="non-terminal residue" evidence="7">
    <location>
        <position position="1"/>
    </location>
</feature>
<feature type="transmembrane region" description="Helical" evidence="6">
    <location>
        <begin position="405"/>
        <end position="422"/>
    </location>
</feature>
<keyword evidence="2 6" id="KW-0812">Transmembrane</keyword>
<evidence type="ECO:0000256" key="4">
    <source>
        <dbReference type="ARBA" id="ARBA00023136"/>
    </source>
</evidence>
<dbReference type="InterPro" id="IPR051617">
    <property type="entry name" value="UNC-93-like_regulator"/>
</dbReference>
<comment type="caution">
    <text evidence="7">The sequence shown here is derived from an EMBL/GenBank/DDBJ whole genome shotgun (WGS) entry which is preliminary data.</text>
</comment>
<keyword evidence="4 6" id="KW-0472">Membrane</keyword>
<feature type="transmembrane region" description="Helical" evidence="6">
    <location>
        <begin position="298"/>
        <end position="321"/>
    </location>
</feature>
<proteinExistence type="predicted"/>
<feature type="compositionally biased region" description="Basic and acidic residues" evidence="5">
    <location>
        <begin position="451"/>
        <end position="462"/>
    </location>
</feature>
<evidence type="ECO:0000313" key="7">
    <source>
        <dbReference type="EMBL" id="KAG2227901.1"/>
    </source>
</evidence>
<dbReference type="GO" id="GO:0016020">
    <property type="term" value="C:membrane"/>
    <property type="evidence" value="ECO:0007669"/>
    <property type="project" value="UniProtKB-SubCell"/>
</dbReference>
<reference evidence="7 8" key="1">
    <citation type="submission" date="2020-12" db="EMBL/GenBank/DDBJ databases">
        <title>Metabolic potential, ecology and presence of endohyphal bacteria is reflected in genomic diversity of Mucoromycotina.</title>
        <authorList>
            <person name="Muszewska A."/>
            <person name="Okrasinska A."/>
            <person name="Steczkiewicz K."/>
            <person name="Drgas O."/>
            <person name="Orlowska M."/>
            <person name="Perlinska-Lenart U."/>
            <person name="Aleksandrzak-Piekarczyk T."/>
            <person name="Szatraj K."/>
            <person name="Zielenkiewicz U."/>
            <person name="Pilsyk S."/>
            <person name="Malc E."/>
            <person name="Mieczkowski P."/>
            <person name="Kruszewska J.S."/>
            <person name="Biernat P."/>
            <person name="Pawlowska J."/>
        </authorList>
    </citation>
    <scope>NUCLEOTIDE SEQUENCE [LARGE SCALE GENOMIC DNA]</scope>
    <source>
        <strain evidence="7 8">CBS 142.35</strain>
    </source>
</reference>
<dbReference type="EMBL" id="JAEPRB010000004">
    <property type="protein sequence ID" value="KAG2227901.1"/>
    <property type="molecule type" value="Genomic_DNA"/>
</dbReference>
<dbReference type="Gene3D" id="1.20.1250.20">
    <property type="entry name" value="MFS general substrate transporter like domains"/>
    <property type="match status" value="1"/>
</dbReference>
<comment type="subcellular location">
    <subcellularLocation>
        <location evidence="1">Membrane</location>
        <topology evidence="1">Multi-pass membrane protein</topology>
    </subcellularLocation>
</comment>
<feature type="transmembrane region" description="Helical" evidence="6">
    <location>
        <begin position="50"/>
        <end position="69"/>
    </location>
</feature>
<protein>
    <submittedName>
        <fullName evidence="7">Uncharacterized protein</fullName>
    </submittedName>
</protein>
<name>A0A8H7VM99_9FUNG</name>
<keyword evidence="3 6" id="KW-1133">Transmembrane helix</keyword>
<keyword evidence="8" id="KW-1185">Reference proteome</keyword>
<evidence type="ECO:0000256" key="3">
    <source>
        <dbReference type="ARBA" id="ARBA00022989"/>
    </source>
</evidence>
<dbReference type="PANTHER" id="PTHR23294:SF59">
    <property type="entry name" value="UNC93-LIKE PROTEIN C922.05C"/>
    <property type="match status" value="1"/>
</dbReference>
<dbReference type="PANTHER" id="PTHR23294">
    <property type="entry name" value="ET TRANSLATION PRODUCT-RELATED"/>
    <property type="match status" value="1"/>
</dbReference>
<evidence type="ECO:0000313" key="8">
    <source>
        <dbReference type="Proteomes" id="UP000646827"/>
    </source>
</evidence>
<evidence type="ECO:0000256" key="5">
    <source>
        <dbReference type="SAM" id="MobiDB-lite"/>
    </source>
</evidence>
<dbReference type="Pfam" id="PF05978">
    <property type="entry name" value="UNC-93"/>
    <property type="match status" value="1"/>
</dbReference>
<feature type="transmembrane region" description="Helical" evidence="6">
    <location>
        <begin position="232"/>
        <end position="249"/>
    </location>
</feature>
<evidence type="ECO:0000256" key="1">
    <source>
        <dbReference type="ARBA" id="ARBA00004141"/>
    </source>
</evidence>
<dbReference type="SUPFAM" id="SSF103473">
    <property type="entry name" value="MFS general substrate transporter"/>
    <property type="match status" value="1"/>
</dbReference>
<dbReference type="InterPro" id="IPR010291">
    <property type="entry name" value="Ion_channel_UNC-93"/>
</dbReference>
<dbReference type="OrthoDB" id="196103at2759"/>
<dbReference type="AlphaFoldDB" id="A0A8H7VM99"/>
<feature type="transmembrane region" description="Helical" evidence="6">
    <location>
        <begin position="104"/>
        <end position="123"/>
    </location>
</feature>
<sequence length="462" mass="50786">MNFRNIFFNKLASPLFQVVLLGFVCLCCPGMFNALNGLGAGGMMASDIKLVNSANSALYACFAVVGFFAGSVTNTLGVKTTLTIGSVGYAIYSSSLWVYDKKQISGYVIAAGAILGCCAGIFWSAHGAIMMAYPEEKNKGKYVAIFWALFNIGGILGSVITLGINLESGGSGGVSTGTYTAFVVIMIIGIFFSLFLAPPSMVVRSDGSHVTVTKHAHWIQELKGVIHVWKEWRIICLIPAFIASNWFYAYQFHVNAVYFDATTRALNGTMYWGMQIFGSLILGFILDYQGLTRRFRALLGAAILFVVMMAIWAGGFAFQLTFENDYDDPIHWTDSRFGRPFLLYIMYGLSDALYQSYMYWLMGAMSNDPALLARYAGFYKAMQSAGAAISFGIDSAGVRLRWASLISWIIVFISFPGMFVVANQIKQTSDPIEDADNDTSLSDHVVSVNEKPTRHSTDEKYE</sequence>
<evidence type="ECO:0000256" key="2">
    <source>
        <dbReference type="ARBA" id="ARBA00022692"/>
    </source>
</evidence>
<feature type="transmembrane region" description="Helical" evidence="6">
    <location>
        <begin position="269"/>
        <end position="286"/>
    </location>
</feature>
<feature type="transmembrane region" description="Helical" evidence="6">
    <location>
        <begin position="341"/>
        <end position="360"/>
    </location>
</feature>
<feature type="region of interest" description="Disordered" evidence="5">
    <location>
        <begin position="430"/>
        <end position="462"/>
    </location>
</feature>
<feature type="transmembrane region" description="Helical" evidence="6">
    <location>
        <begin position="144"/>
        <end position="166"/>
    </location>
</feature>